<accession>A0A556N692</accession>
<dbReference type="GO" id="GO:0005737">
    <property type="term" value="C:cytoplasm"/>
    <property type="evidence" value="ECO:0007669"/>
    <property type="project" value="TreeGrafter"/>
</dbReference>
<evidence type="ECO:0000256" key="1">
    <source>
        <dbReference type="ARBA" id="ARBA00022975"/>
    </source>
</evidence>
<dbReference type="GO" id="GO:0046872">
    <property type="term" value="F:metal ion binding"/>
    <property type="evidence" value="ECO:0007669"/>
    <property type="project" value="InterPro"/>
</dbReference>
<evidence type="ECO:0000259" key="2">
    <source>
        <dbReference type="Pfam" id="PF12890"/>
    </source>
</evidence>
<dbReference type="GO" id="GO:0004038">
    <property type="term" value="F:allantoinase activity"/>
    <property type="evidence" value="ECO:0007669"/>
    <property type="project" value="TreeGrafter"/>
</dbReference>
<dbReference type="InterPro" id="IPR024403">
    <property type="entry name" value="DHOase_cat"/>
</dbReference>
<keyword evidence="4" id="KW-1185">Reference proteome</keyword>
<name>A0A556N692_9FLAO</name>
<dbReference type="Gene3D" id="2.30.40.10">
    <property type="entry name" value="Urease, subunit C, domain 1"/>
    <property type="match status" value="1"/>
</dbReference>
<dbReference type="InterPro" id="IPR004722">
    <property type="entry name" value="DHOase"/>
</dbReference>
<reference evidence="3 4" key="1">
    <citation type="submission" date="2019-07" db="EMBL/GenBank/DDBJ databases">
        <authorList>
            <person name="Huq M.A."/>
        </authorList>
    </citation>
    <scope>NUCLEOTIDE SEQUENCE [LARGE SCALE GENOMIC DNA]</scope>
    <source>
        <strain evidence="3 4">MAH-3</strain>
    </source>
</reference>
<feature type="domain" description="Dihydroorotase catalytic" evidence="2">
    <location>
        <begin position="56"/>
        <end position="237"/>
    </location>
</feature>
<evidence type="ECO:0000313" key="3">
    <source>
        <dbReference type="EMBL" id="TSJ47702.1"/>
    </source>
</evidence>
<gene>
    <name evidence="3" type="ORF">FO442_00825</name>
</gene>
<dbReference type="CDD" id="cd01317">
    <property type="entry name" value="DHOase_IIa"/>
    <property type="match status" value="1"/>
</dbReference>
<proteinExistence type="predicted"/>
<dbReference type="Proteomes" id="UP000316008">
    <property type="component" value="Unassembled WGS sequence"/>
</dbReference>
<dbReference type="InterPro" id="IPR050138">
    <property type="entry name" value="DHOase/Allantoinase_Hydrolase"/>
</dbReference>
<dbReference type="AlphaFoldDB" id="A0A556N692"/>
<dbReference type="PANTHER" id="PTHR43668:SF2">
    <property type="entry name" value="ALLANTOINASE"/>
    <property type="match status" value="1"/>
</dbReference>
<dbReference type="SUPFAM" id="SSF51556">
    <property type="entry name" value="Metallo-dependent hydrolases"/>
    <property type="match status" value="1"/>
</dbReference>
<dbReference type="GO" id="GO:0006221">
    <property type="term" value="P:pyrimidine nucleotide biosynthetic process"/>
    <property type="evidence" value="ECO:0007669"/>
    <property type="project" value="UniProtKB-KW"/>
</dbReference>
<dbReference type="PANTHER" id="PTHR43668">
    <property type="entry name" value="ALLANTOINASE"/>
    <property type="match status" value="1"/>
</dbReference>
<dbReference type="InterPro" id="IPR032466">
    <property type="entry name" value="Metal_Hydrolase"/>
</dbReference>
<evidence type="ECO:0000313" key="4">
    <source>
        <dbReference type="Proteomes" id="UP000316008"/>
    </source>
</evidence>
<dbReference type="RefSeq" id="WP_144331237.1">
    <property type="nucleotide sequence ID" value="NZ_VLPL01000001.1"/>
</dbReference>
<dbReference type="SUPFAM" id="SSF51338">
    <property type="entry name" value="Composite domain of metallo-dependent hydrolases"/>
    <property type="match status" value="1"/>
</dbReference>
<organism evidence="3 4">
    <name type="scientific">Fluviicola chungangensis</name>
    <dbReference type="NCBI Taxonomy" id="2597671"/>
    <lineage>
        <taxon>Bacteria</taxon>
        <taxon>Pseudomonadati</taxon>
        <taxon>Bacteroidota</taxon>
        <taxon>Flavobacteriia</taxon>
        <taxon>Flavobacteriales</taxon>
        <taxon>Crocinitomicaceae</taxon>
        <taxon>Fluviicola</taxon>
    </lineage>
</organism>
<dbReference type="InterPro" id="IPR011059">
    <property type="entry name" value="Metal-dep_hydrolase_composite"/>
</dbReference>
<dbReference type="GO" id="GO:0004151">
    <property type="term" value="F:dihydroorotase activity"/>
    <property type="evidence" value="ECO:0007669"/>
    <property type="project" value="InterPro"/>
</dbReference>
<dbReference type="OrthoDB" id="9765462at2"/>
<dbReference type="GO" id="GO:0006145">
    <property type="term" value="P:purine nucleobase catabolic process"/>
    <property type="evidence" value="ECO:0007669"/>
    <property type="project" value="TreeGrafter"/>
</dbReference>
<protein>
    <submittedName>
        <fullName evidence="3">Dihydroorotase</fullName>
    </submittedName>
</protein>
<dbReference type="Gene3D" id="3.20.20.140">
    <property type="entry name" value="Metal-dependent hydrolases"/>
    <property type="match status" value="1"/>
</dbReference>
<comment type="caution">
    <text evidence="3">The sequence shown here is derived from an EMBL/GenBank/DDBJ whole genome shotgun (WGS) entry which is preliminary data.</text>
</comment>
<dbReference type="EMBL" id="VLPL01000001">
    <property type="protein sequence ID" value="TSJ47702.1"/>
    <property type="molecule type" value="Genomic_DNA"/>
</dbReference>
<sequence>MKLLIRQVTVIDKSSKWHGKKVDMYLEDGKVHEISAHIERSCELEIREDNLHVSKGWVDLKAHFADPGEEHKSTIQSGLDAAAYGGFTHVAVLPSTSPVLDNKTSVEYVLRRSENAVTSLHPMGCITKKNQGEALAEMYDMFQSGVRMFSDDLVPVNGGIMYRALLYSKNFDGIVVGFAHDKSISGGGMVNEGEASTKTGLKADPAISEIIQLERNLRLLEYTGGNLHATGISTAESVDLIRKAKAKGLSVTADVHAHHLIYNETAVLDFDVNFKLMPPLRPESDRQALWAGLKDGTIDCIVSDHRPNDTEETDLEFDHANFGNSTIQTLFGELGACPDFDLELVVSGLTEKSRSLLSLDTLAIEDQPVADLSLFIPGKPWVFTKEDLVIACSNTPALDKQLNGFVYGIINNGKFALKETREHV</sequence>
<dbReference type="Pfam" id="PF12890">
    <property type="entry name" value="DHOase"/>
    <property type="match status" value="1"/>
</dbReference>
<keyword evidence="1" id="KW-0665">Pyrimidine biosynthesis</keyword>